<dbReference type="EMBL" id="JAYFSO010000015">
    <property type="protein sequence ID" value="MEA5124699.1"/>
    <property type="molecule type" value="Genomic_DNA"/>
</dbReference>
<dbReference type="OrthoDB" id="6023910at2"/>
<keyword evidence="5" id="KW-1185">Reference proteome</keyword>
<organism evidence="3 4">
    <name type="scientific">Xanthomonas floridensis</name>
    <dbReference type="NCBI Taxonomy" id="1843580"/>
    <lineage>
        <taxon>Bacteria</taxon>
        <taxon>Pseudomonadati</taxon>
        <taxon>Pseudomonadota</taxon>
        <taxon>Gammaproteobacteria</taxon>
        <taxon>Lysobacterales</taxon>
        <taxon>Lysobacteraceae</taxon>
        <taxon>Xanthomonas</taxon>
    </lineage>
</organism>
<keyword evidence="1" id="KW-1133">Transmembrane helix</keyword>
<evidence type="ECO:0000256" key="1">
    <source>
        <dbReference type="SAM" id="Phobius"/>
    </source>
</evidence>
<dbReference type="RefSeq" id="WP_064508186.1">
    <property type="nucleotide sequence ID" value="NZ_JAYFSN010000013.1"/>
</dbReference>
<gene>
    <name evidence="3" type="ORF">A7D17_13655</name>
    <name evidence="2" type="ORF">VB146_12690</name>
</gene>
<evidence type="ECO:0000313" key="5">
    <source>
        <dbReference type="Proteomes" id="UP001303614"/>
    </source>
</evidence>
<sequence length="165" mass="16820">MKLRRVYSTPDLESAQRVLQSARSAGIDNEALSLIARSDIELHDIPDERKDAKTDFVPAAARGAATGGAAGLVAGLVAVAVPPIGLTLAGVGVMALAGALVGSWSSALVGATVADPVRRQFEDEIQAGRVLVVIDADEQALQSAEPALLAAGARPLPYEAASSVV</sequence>
<evidence type="ECO:0000313" key="4">
    <source>
        <dbReference type="Proteomes" id="UP000077659"/>
    </source>
</evidence>
<dbReference type="Proteomes" id="UP001303614">
    <property type="component" value="Unassembled WGS sequence"/>
</dbReference>
<keyword evidence="1" id="KW-0472">Membrane</keyword>
<evidence type="ECO:0000313" key="2">
    <source>
        <dbReference type="EMBL" id="MEA5124699.1"/>
    </source>
</evidence>
<dbReference type="PANTHER" id="PTHR36109:SF2">
    <property type="entry name" value="MEMBRANE PROTEIN"/>
    <property type="match status" value="1"/>
</dbReference>
<dbReference type="PANTHER" id="PTHR36109">
    <property type="entry name" value="MEMBRANE PROTEIN-RELATED"/>
    <property type="match status" value="1"/>
</dbReference>
<evidence type="ECO:0000313" key="3">
    <source>
        <dbReference type="EMBL" id="OAG68534.1"/>
    </source>
</evidence>
<dbReference type="EMBL" id="LXNG01000008">
    <property type="protein sequence ID" value="OAG68534.1"/>
    <property type="molecule type" value="Genomic_DNA"/>
</dbReference>
<name>A0A1A9MDA8_9XANT</name>
<protein>
    <recommendedName>
        <fullName evidence="6">DUF1269 domain-containing protein</fullName>
    </recommendedName>
</protein>
<dbReference type="Proteomes" id="UP000077659">
    <property type="component" value="Unassembled WGS sequence"/>
</dbReference>
<keyword evidence="1" id="KW-0812">Transmembrane</keyword>
<reference evidence="2 5" key="2">
    <citation type="submission" date="2023-12" db="EMBL/GenBank/DDBJ databases">
        <title>Genome sequencing of Xanthomonas floridensis.</title>
        <authorList>
            <person name="Greer S."/>
            <person name="Harrison J."/>
            <person name="Grant M."/>
            <person name="Vicente J."/>
            <person name="Studholme D."/>
        </authorList>
    </citation>
    <scope>NUCLEOTIDE SEQUENCE [LARGE SCALE GENOMIC DNA]</scope>
    <source>
        <strain evidence="2 5">WHRI 8848</strain>
    </source>
</reference>
<proteinExistence type="predicted"/>
<evidence type="ECO:0008006" key="6">
    <source>
        <dbReference type="Google" id="ProtNLM"/>
    </source>
</evidence>
<comment type="caution">
    <text evidence="3">The sequence shown here is derived from an EMBL/GenBank/DDBJ whole genome shotgun (WGS) entry which is preliminary data.</text>
</comment>
<dbReference type="STRING" id="1843580.A7D17_13655"/>
<accession>A0A1A9MDA8</accession>
<dbReference type="InterPro" id="IPR052948">
    <property type="entry name" value="Low_temp-induced_all0457"/>
</dbReference>
<feature type="transmembrane region" description="Helical" evidence="1">
    <location>
        <begin position="87"/>
        <end position="111"/>
    </location>
</feature>
<reference evidence="3 4" key="1">
    <citation type="submission" date="2016-05" db="EMBL/GenBank/DDBJ databases">
        <title>Pathogenic, phenotypic and molecular characterisation of Xanthomonas nasturtii sp. nov. and Xanthomonas floridensis sp. nov., new species of Xanthomonas associated with watercress production in Florida.</title>
        <authorList>
            <person name="Vicente J.G."/>
            <person name="Rothwell S."/>
            <person name="Holub E.B."/>
            <person name="Studholme D.J."/>
        </authorList>
    </citation>
    <scope>NUCLEOTIDE SEQUENCE [LARGE SCALE GENOMIC DNA]</scope>
    <source>
        <strain evidence="3 4">WHRI 8848</strain>
    </source>
</reference>
<feature type="transmembrane region" description="Helical" evidence="1">
    <location>
        <begin position="59"/>
        <end position="81"/>
    </location>
</feature>
<dbReference type="AlphaFoldDB" id="A0A1A9MDA8"/>